<dbReference type="GO" id="GO:0004719">
    <property type="term" value="F:protein-L-isoaspartate (D-aspartate) O-methyltransferase activity"/>
    <property type="evidence" value="ECO:0007669"/>
    <property type="project" value="UniProtKB-EC"/>
</dbReference>
<dbReference type="PANTHER" id="PTHR11579:SF0">
    <property type="entry name" value="PROTEIN-L-ISOASPARTATE(D-ASPARTATE) O-METHYLTRANSFERASE"/>
    <property type="match status" value="1"/>
</dbReference>
<dbReference type="EMBL" id="CP011809">
    <property type="protein sequence ID" value="AKM33530.3"/>
    <property type="molecule type" value="Genomic_DNA"/>
</dbReference>
<evidence type="ECO:0000256" key="4">
    <source>
        <dbReference type="ARBA" id="ARBA00013346"/>
    </source>
</evidence>
<dbReference type="KEGG" id="pfg:AB870_25515"/>
<evidence type="ECO:0000256" key="10">
    <source>
        <dbReference type="ARBA" id="ARBA00031323"/>
    </source>
</evidence>
<reference evidence="12" key="1">
    <citation type="submission" date="2016-06" db="EMBL/GenBank/DDBJ databases">
        <title>Complete Genome Sequence of Pandoraea faecigallinarum DSM-23572.</title>
        <authorList>
            <person name="Yong D."/>
            <person name="Ee R."/>
            <person name="Lim Y.-L."/>
            <person name="Yin W.-F."/>
            <person name="Chan K.-G."/>
        </authorList>
    </citation>
    <scope>NUCLEOTIDE SEQUENCE</scope>
    <source>
        <strain evidence="12">DSM 23572</strain>
        <plasmid evidence="12">pPF72-2</plasmid>
    </source>
</reference>
<dbReference type="InterPro" id="IPR000682">
    <property type="entry name" value="PCMT"/>
</dbReference>
<comment type="subcellular location">
    <subcellularLocation>
        <location evidence="1">Cytoplasm</location>
    </subcellularLocation>
</comment>
<dbReference type="CDD" id="cd02440">
    <property type="entry name" value="AdoMet_MTases"/>
    <property type="match status" value="1"/>
</dbReference>
<sequence length="300" mass="32245">MGYSVGPSTERVRAIYARQILALANASENRRLEQAFAAVPRETFLGEDRWQILTSLAGYTPLPENDPVLIYQDVVVGLATPRGVNNGSPALHARWLNAMAPQRGEVVAHIGAGTGYYTAILAELVGSTGRVIAVEYDNDRCTRALKNLAHRSNVQVVHADGAAYPVEPVDGVYVNFGVARPARPWIDRLKPGGRLVLPLGAPEKQDFLPGRFAAQAIGLLVTRVDNGFAAASLGPASFIFAEGDLGATTEEINALRVSLQNANDGKIRSLLWDRRPTGAVWLAASNWALSFEAPVRVGGR</sequence>
<accession>A0A0H3X0Z1</accession>
<name>A0A0H3X0Z1_9BURK</name>
<keyword evidence="13" id="KW-1185">Reference proteome</keyword>
<dbReference type="PANTHER" id="PTHR11579">
    <property type="entry name" value="PROTEIN-L-ISOASPARTATE O-METHYLTRANSFERASE"/>
    <property type="match status" value="1"/>
</dbReference>
<evidence type="ECO:0000256" key="1">
    <source>
        <dbReference type="ARBA" id="ARBA00004496"/>
    </source>
</evidence>
<evidence type="ECO:0000313" key="13">
    <source>
        <dbReference type="Proteomes" id="UP000035651"/>
    </source>
</evidence>
<dbReference type="Pfam" id="PF01135">
    <property type="entry name" value="PCMT"/>
    <property type="match status" value="1"/>
</dbReference>
<proteinExistence type="inferred from homology"/>
<keyword evidence="8" id="KW-0949">S-adenosyl-L-methionine</keyword>
<keyword evidence="12" id="KW-0614">Plasmid</keyword>
<dbReference type="SUPFAM" id="SSF53335">
    <property type="entry name" value="S-adenosyl-L-methionine-dependent methyltransferases"/>
    <property type="match status" value="1"/>
</dbReference>
<evidence type="ECO:0000256" key="6">
    <source>
        <dbReference type="ARBA" id="ARBA00022603"/>
    </source>
</evidence>
<evidence type="ECO:0000313" key="12">
    <source>
        <dbReference type="EMBL" id="AKM33530.3"/>
    </source>
</evidence>
<keyword evidence="6" id="KW-0489">Methyltransferase</keyword>
<comment type="similarity">
    <text evidence="2">Belongs to the methyltransferase superfamily. L-isoaspartyl/D-aspartyl protein methyltransferase family.</text>
</comment>
<evidence type="ECO:0000256" key="5">
    <source>
        <dbReference type="ARBA" id="ARBA00022490"/>
    </source>
</evidence>
<dbReference type="GO" id="GO:0032259">
    <property type="term" value="P:methylation"/>
    <property type="evidence" value="ECO:0007669"/>
    <property type="project" value="UniProtKB-KW"/>
</dbReference>
<geneLocation type="plasmid" evidence="12 13">
    <name>pPF72-2</name>
</geneLocation>
<evidence type="ECO:0000256" key="11">
    <source>
        <dbReference type="ARBA" id="ARBA00031350"/>
    </source>
</evidence>
<dbReference type="EC" id="2.1.1.77" evidence="3"/>
<dbReference type="InterPro" id="IPR029063">
    <property type="entry name" value="SAM-dependent_MTases_sf"/>
</dbReference>
<dbReference type="Gene3D" id="3.40.50.150">
    <property type="entry name" value="Vaccinia Virus protein VP39"/>
    <property type="match status" value="1"/>
</dbReference>
<keyword evidence="5" id="KW-0963">Cytoplasm</keyword>
<dbReference type="GO" id="GO:0005737">
    <property type="term" value="C:cytoplasm"/>
    <property type="evidence" value="ECO:0007669"/>
    <property type="project" value="UniProtKB-SubCell"/>
</dbReference>
<evidence type="ECO:0000256" key="3">
    <source>
        <dbReference type="ARBA" id="ARBA00011890"/>
    </source>
</evidence>
<evidence type="ECO:0000256" key="9">
    <source>
        <dbReference type="ARBA" id="ARBA00030757"/>
    </source>
</evidence>
<evidence type="ECO:0000256" key="8">
    <source>
        <dbReference type="ARBA" id="ARBA00022691"/>
    </source>
</evidence>
<organism evidence="12 13">
    <name type="scientific">Pandoraea faecigallinarum</name>
    <dbReference type="NCBI Taxonomy" id="656179"/>
    <lineage>
        <taxon>Bacteria</taxon>
        <taxon>Pseudomonadati</taxon>
        <taxon>Pseudomonadota</taxon>
        <taxon>Betaproteobacteria</taxon>
        <taxon>Burkholderiales</taxon>
        <taxon>Burkholderiaceae</taxon>
        <taxon>Pandoraea</taxon>
    </lineage>
</organism>
<evidence type="ECO:0000256" key="7">
    <source>
        <dbReference type="ARBA" id="ARBA00022679"/>
    </source>
</evidence>
<evidence type="ECO:0000256" key="2">
    <source>
        <dbReference type="ARBA" id="ARBA00005369"/>
    </source>
</evidence>
<protein>
    <recommendedName>
        <fullName evidence="4">Protein-L-isoaspartate O-methyltransferase</fullName>
        <ecNumber evidence="3">2.1.1.77</ecNumber>
    </recommendedName>
    <alternativeName>
        <fullName evidence="11">L-isoaspartyl protein carboxyl methyltransferase</fullName>
    </alternativeName>
    <alternativeName>
        <fullName evidence="9">Protein L-isoaspartyl methyltransferase</fullName>
    </alternativeName>
    <alternativeName>
        <fullName evidence="10">Protein-beta-aspartate methyltransferase</fullName>
    </alternativeName>
</protein>
<dbReference type="Proteomes" id="UP000035651">
    <property type="component" value="Plasmid pPF72-2"/>
</dbReference>
<dbReference type="RefSeq" id="WP_047909491.1">
    <property type="nucleotide sequence ID" value="NZ_CP011809.2"/>
</dbReference>
<keyword evidence="7" id="KW-0808">Transferase</keyword>
<dbReference type="AlphaFoldDB" id="A0A0H3X0Z1"/>
<gene>
    <name evidence="12" type="ORF">AB870_25515</name>
</gene>
<dbReference type="OrthoDB" id="3450072at2"/>